<dbReference type="OrthoDB" id="40134at2759"/>
<dbReference type="Proteomes" id="UP000238274">
    <property type="component" value="Unassembled WGS sequence"/>
</dbReference>
<dbReference type="InterPro" id="IPR029055">
    <property type="entry name" value="Ntn_hydrolases_N"/>
</dbReference>
<dbReference type="EMBL" id="PKSM01000449">
    <property type="protein sequence ID" value="POV94951.1"/>
    <property type="molecule type" value="Genomic_DNA"/>
</dbReference>
<keyword evidence="2" id="KW-1185">Reference proteome</keyword>
<dbReference type="VEuPathDB" id="FungiDB:PSTT_03090"/>
<gene>
    <name evidence="1" type="ORF">PSHT_15927</name>
</gene>
<accession>A0A2S4UCK3</accession>
<dbReference type="InterPro" id="IPR001353">
    <property type="entry name" value="Proteasome_sua/b"/>
</dbReference>
<reference evidence="2" key="3">
    <citation type="journal article" date="2018" name="Mol. Plant Microbe Interact.">
        <title>Genome sequence resources for the wheat stripe rust pathogen (Puccinia striiformis f. sp. tritici) and the barley stripe rust pathogen (Puccinia striiformis f. sp. hordei).</title>
        <authorList>
            <person name="Xia C."/>
            <person name="Wang M."/>
            <person name="Yin C."/>
            <person name="Cornejo O.E."/>
            <person name="Hulbert S.H."/>
            <person name="Chen X."/>
        </authorList>
    </citation>
    <scope>NUCLEOTIDE SEQUENCE [LARGE SCALE GENOMIC DNA]</scope>
    <source>
        <strain evidence="2">93TX-2</strain>
    </source>
</reference>
<comment type="caution">
    <text evidence="1">The sequence shown here is derived from an EMBL/GenBank/DDBJ whole genome shotgun (WGS) entry which is preliminary data.</text>
</comment>
<reference evidence="2" key="2">
    <citation type="journal article" date="2018" name="BMC Genomics">
        <title>Genomic insights into host adaptation between the wheat stripe rust pathogen (Puccinia striiformis f. sp. tritici) and the barley stripe rust pathogen (Puccinia striiformis f. sp. hordei).</title>
        <authorList>
            <person name="Xia C."/>
            <person name="Wang M."/>
            <person name="Yin C."/>
            <person name="Cornejo O.E."/>
            <person name="Hulbert S.H."/>
            <person name="Chen X."/>
        </authorList>
    </citation>
    <scope>NUCLEOTIDE SEQUENCE [LARGE SCALE GENOMIC DNA]</scope>
    <source>
        <strain evidence="2">93TX-2</strain>
    </source>
</reference>
<evidence type="ECO:0000313" key="1">
    <source>
        <dbReference type="EMBL" id="POV94951.1"/>
    </source>
</evidence>
<evidence type="ECO:0000313" key="2">
    <source>
        <dbReference type="Proteomes" id="UP000238274"/>
    </source>
</evidence>
<dbReference type="Pfam" id="PF00227">
    <property type="entry name" value="Proteasome"/>
    <property type="match status" value="1"/>
</dbReference>
<dbReference type="AlphaFoldDB" id="A0A2S4UCK3"/>
<dbReference type="GO" id="GO:0005839">
    <property type="term" value="C:proteasome core complex"/>
    <property type="evidence" value="ECO:0007669"/>
    <property type="project" value="InterPro"/>
</dbReference>
<proteinExistence type="predicted"/>
<dbReference type="Gene3D" id="3.60.20.10">
    <property type="entry name" value="Glutamine Phosphoribosylpyrophosphate, subunit 1, domain 1"/>
    <property type="match status" value="1"/>
</dbReference>
<organism evidence="1 2">
    <name type="scientific">Puccinia striiformis</name>
    <dbReference type="NCBI Taxonomy" id="27350"/>
    <lineage>
        <taxon>Eukaryota</taxon>
        <taxon>Fungi</taxon>
        <taxon>Dikarya</taxon>
        <taxon>Basidiomycota</taxon>
        <taxon>Pucciniomycotina</taxon>
        <taxon>Pucciniomycetes</taxon>
        <taxon>Pucciniales</taxon>
        <taxon>Pucciniaceae</taxon>
        <taxon>Puccinia</taxon>
    </lineage>
</organism>
<protein>
    <submittedName>
        <fullName evidence="1">Uncharacterized protein</fullName>
    </submittedName>
</protein>
<dbReference type="SUPFAM" id="SSF56235">
    <property type="entry name" value="N-terminal nucleophile aminohydrolases (Ntn hydrolases)"/>
    <property type="match status" value="1"/>
</dbReference>
<dbReference type="GO" id="GO:0051603">
    <property type="term" value="P:proteolysis involved in protein catabolic process"/>
    <property type="evidence" value="ECO:0007669"/>
    <property type="project" value="InterPro"/>
</dbReference>
<dbReference type="VEuPathDB" id="FungiDB:PSHT_15927"/>
<sequence length="151" mass="16630">MVVNPFSNMIKIDPKLDDNGLKFNIRNYDGIVTPTLATSILFTLTSQNSHTPPSPAPPPTTTTIIIIIIMTSIGTGYDLSASTYRTVIGLECKDGVILAVEKLVQSKLLVPGSNKRLRTVDLHVRLILVEKVMFGIPSLRLLLADWRMVNN</sequence>
<reference evidence="1 2" key="1">
    <citation type="submission" date="2017-12" db="EMBL/GenBank/DDBJ databases">
        <title>Gene loss provides genomic basis for host adaptation in cereal stripe rust fungi.</title>
        <authorList>
            <person name="Xia C."/>
        </authorList>
    </citation>
    <scope>NUCLEOTIDE SEQUENCE [LARGE SCALE GENOMIC DNA]</scope>
    <source>
        <strain evidence="1 2">93TX-2</strain>
    </source>
</reference>
<name>A0A2S4UCK3_9BASI</name>